<dbReference type="PROSITE" id="PS51274">
    <property type="entry name" value="GATASE_COBBQ"/>
    <property type="match status" value="1"/>
</dbReference>
<keyword evidence="6 7" id="KW-0315">Glutamine amidotransferase</keyword>
<dbReference type="NCBIfam" id="TIGR00379">
    <property type="entry name" value="cobB"/>
    <property type="match status" value="1"/>
</dbReference>
<dbReference type="Pfam" id="PF01656">
    <property type="entry name" value="CbiA"/>
    <property type="match status" value="1"/>
</dbReference>
<dbReference type="SUPFAM" id="SSF52317">
    <property type="entry name" value="Class I glutamine amidotransferase-like"/>
    <property type="match status" value="1"/>
</dbReference>
<dbReference type="EMBL" id="QZCE01000002">
    <property type="protein sequence ID" value="NEZ64751.1"/>
    <property type="molecule type" value="Genomic_DNA"/>
</dbReference>
<dbReference type="Gene3D" id="3.40.50.880">
    <property type="match status" value="1"/>
</dbReference>
<protein>
    <recommendedName>
        <fullName evidence="7">Cobyrinate a,c-diamide synthase</fullName>
        <ecNumber evidence="7">6.3.5.11</ecNumber>
    </recommendedName>
    <alternativeName>
        <fullName evidence="7">Cobyrinic acid a,c-diamide synthetase</fullName>
    </alternativeName>
</protein>
<dbReference type="InterPro" id="IPR029062">
    <property type="entry name" value="Class_I_gatase-like"/>
</dbReference>
<gene>
    <name evidence="7" type="primary">cbiA</name>
    <name evidence="10" type="ORF">D0962_18485</name>
</gene>
<reference evidence="10 11" key="1">
    <citation type="journal article" date="2020" name="Microb. Ecol.">
        <title>Ecogenomics of the Marine Benthic Filamentous Cyanobacterium Adonisia.</title>
        <authorList>
            <person name="Walter J.M."/>
            <person name="Coutinho F.H."/>
            <person name="Leomil L."/>
            <person name="Hargreaves P.I."/>
            <person name="Campeao M.E."/>
            <person name="Vieira V.V."/>
            <person name="Silva B.S."/>
            <person name="Fistarol G.O."/>
            <person name="Salomon P.S."/>
            <person name="Sawabe T."/>
            <person name="Mino S."/>
            <person name="Hosokawa M."/>
            <person name="Miyashita H."/>
            <person name="Maruyama F."/>
            <person name="van Verk M.C."/>
            <person name="Dutilh B.E."/>
            <person name="Thompson C.C."/>
            <person name="Thompson F.L."/>
        </authorList>
    </citation>
    <scope>NUCLEOTIDE SEQUENCE [LARGE SCALE GENOMIC DNA]</scope>
    <source>
        <strain evidence="10 11">CCMR0082</strain>
    </source>
</reference>
<feature type="domain" description="CobQ/CobB/MinD/ParA nucleotide binding" evidence="8">
    <location>
        <begin position="33"/>
        <end position="219"/>
    </location>
</feature>
<dbReference type="InterPro" id="IPR004484">
    <property type="entry name" value="CbiA/CobB_synth"/>
</dbReference>
<comment type="miscellaneous">
    <text evidence="7">The a and c carboxylates of cobyrinate are activated for nucleophilic attack via formation of a phosphorylated intermediate by ATP. CbiA catalyzes first the amidation of the c-carboxylate, and then that of the a-carboxylate.</text>
</comment>
<proteinExistence type="inferred from homology"/>
<evidence type="ECO:0000259" key="8">
    <source>
        <dbReference type="Pfam" id="PF01656"/>
    </source>
</evidence>
<dbReference type="GO" id="GO:0005524">
    <property type="term" value="F:ATP binding"/>
    <property type="evidence" value="ECO:0007669"/>
    <property type="project" value="UniProtKB-UniRule"/>
</dbReference>
<dbReference type="NCBIfam" id="NF002204">
    <property type="entry name" value="PRK01077.1"/>
    <property type="match status" value="1"/>
</dbReference>
<dbReference type="SUPFAM" id="SSF52540">
    <property type="entry name" value="P-loop containing nucleoside triphosphate hydrolases"/>
    <property type="match status" value="1"/>
</dbReference>
<dbReference type="UniPathway" id="UPA00148">
    <property type="reaction ID" value="UER00231"/>
</dbReference>
<keyword evidence="3 7" id="KW-0547">Nucleotide-binding</keyword>
<dbReference type="EC" id="6.3.5.11" evidence="7"/>
<evidence type="ECO:0000256" key="1">
    <source>
        <dbReference type="ARBA" id="ARBA00001946"/>
    </source>
</evidence>
<comment type="caution">
    <text evidence="10">The sequence shown here is derived from an EMBL/GenBank/DDBJ whole genome shotgun (WGS) entry which is preliminary data.</text>
</comment>
<comment type="cofactor">
    <cofactor evidence="1 7">
        <name>Mg(2+)</name>
        <dbReference type="ChEBI" id="CHEBI:18420"/>
    </cofactor>
</comment>
<dbReference type="HAMAP" id="MF_00027">
    <property type="entry name" value="CobB_CbiA"/>
    <property type="match status" value="1"/>
</dbReference>
<dbReference type="PANTHER" id="PTHR43873:SF1">
    <property type="entry name" value="COBYRINATE A,C-DIAMIDE SYNTHASE"/>
    <property type="match status" value="1"/>
</dbReference>
<evidence type="ECO:0000256" key="5">
    <source>
        <dbReference type="ARBA" id="ARBA00022842"/>
    </source>
</evidence>
<dbReference type="InterPro" id="IPR002586">
    <property type="entry name" value="CobQ/CobB/MinD/ParA_Nub-bd_dom"/>
</dbReference>
<dbReference type="GO" id="GO:0042242">
    <property type="term" value="F:cobyrinic acid a,c-diamide synthase activity"/>
    <property type="evidence" value="ECO:0007669"/>
    <property type="project" value="UniProtKB-UniRule"/>
</dbReference>
<dbReference type="CDD" id="cd05388">
    <property type="entry name" value="CobB_N"/>
    <property type="match status" value="1"/>
</dbReference>
<comment type="similarity">
    <text evidence="7">Belongs to the CobB/CbiA family.</text>
</comment>
<evidence type="ECO:0000256" key="2">
    <source>
        <dbReference type="ARBA" id="ARBA00022598"/>
    </source>
</evidence>
<organism evidence="10 11">
    <name type="scientific">Adonisia turfae CCMR0082</name>
    <dbReference type="NCBI Taxonomy" id="2304604"/>
    <lineage>
        <taxon>Bacteria</taxon>
        <taxon>Bacillati</taxon>
        <taxon>Cyanobacteriota</taxon>
        <taxon>Adonisia</taxon>
        <taxon>Adonisia turfae</taxon>
    </lineage>
</organism>
<accession>A0A6M0S9S6</accession>
<sequence>MLHRAVACYEKCYVTKGPLAFQHSFYSMPIPTLVIAGTHSGVGKTSIAIGLMRAFTHQGLQVQPFKVGPDFIDPSHHQRATGRVSHNLDGWMLNQAQNRQIFDQACQGADLAIVEGVMGLFDGYGAESESGSTAEMAKWLGAPVVLVINARSLARSAAALVSGYGNFDPDLTVAGVICNQIGSASHLDRICSAVSQTVRVPIVGGIPRSKPVRIPERHLGLWRATEEELAETDYLDSLAKLVTDNLDLAELVNIANSRSDQLVAPSHLEMKTDAQQCLSHSPKVRIGIAQDQAFCFYYGINLSLLEQAGAELIPFSPLKDALPENLDGLYIGGGYPELHSKQLSENKDMRDAIANFCRSGRPVYAECGGLMYLSQGLLGAEQQRYPFVGILPFWTTMGQRVKLGYRQVDMVGPYGGFPKQGTIRGHRFHYSDIVDAQGNLLEITPTSPERSRRGQLEFNYKLQGWKNHQTWEGYQVYNVLASYVHLHFGSNPTFAQQFVKCCRP</sequence>
<evidence type="ECO:0000313" key="10">
    <source>
        <dbReference type="EMBL" id="NEZ64751.1"/>
    </source>
</evidence>
<dbReference type="GO" id="GO:0009236">
    <property type="term" value="P:cobalamin biosynthetic process"/>
    <property type="evidence" value="ECO:0007669"/>
    <property type="project" value="UniProtKB-UniRule"/>
</dbReference>
<dbReference type="InterPro" id="IPR011698">
    <property type="entry name" value="GATase_3"/>
</dbReference>
<evidence type="ECO:0000256" key="4">
    <source>
        <dbReference type="ARBA" id="ARBA00022840"/>
    </source>
</evidence>
<comment type="catalytic activity">
    <reaction evidence="7">
        <text>cob(II)yrinate + 2 L-glutamine + 2 ATP + 2 H2O = cob(II)yrinate a,c diamide + 2 L-glutamate + 2 ADP + 2 phosphate + 2 H(+)</text>
        <dbReference type="Rhea" id="RHEA:26289"/>
        <dbReference type="ChEBI" id="CHEBI:15377"/>
        <dbReference type="ChEBI" id="CHEBI:15378"/>
        <dbReference type="ChEBI" id="CHEBI:29985"/>
        <dbReference type="ChEBI" id="CHEBI:30616"/>
        <dbReference type="ChEBI" id="CHEBI:43474"/>
        <dbReference type="ChEBI" id="CHEBI:58359"/>
        <dbReference type="ChEBI" id="CHEBI:58537"/>
        <dbReference type="ChEBI" id="CHEBI:58894"/>
        <dbReference type="ChEBI" id="CHEBI:456216"/>
        <dbReference type="EC" id="6.3.5.11"/>
    </reaction>
</comment>
<evidence type="ECO:0000256" key="6">
    <source>
        <dbReference type="ARBA" id="ARBA00022962"/>
    </source>
</evidence>
<feature type="site" description="Increases nucleophilicity of active site Cys" evidence="7">
    <location>
        <position position="485"/>
    </location>
</feature>
<feature type="active site" description="Nucleophile" evidence="7">
    <location>
        <position position="367"/>
    </location>
</feature>
<comment type="pathway">
    <text evidence="7">Cofactor biosynthesis; adenosylcobalamin biosynthesis; cob(II)yrinate a,c-diamide from sirohydrochlorin (anaerobic route): step 10/10.</text>
</comment>
<dbReference type="AlphaFoldDB" id="A0A6M0S9S6"/>
<evidence type="ECO:0000256" key="3">
    <source>
        <dbReference type="ARBA" id="ARBA00022741"/>
    </source>
</evidence>
<dbReference type="Gene3D" id="3.40.50.300">
    <property type="entry name" value="P-loop containing nucleotide triphosphate hydrolases"/>
    <property type="match status" value="1"/>
</dbReference>
<dbReference type="Pfam" id="PF07685">
    <property type="entry name" value="GATase_3"/>
    <property type="match status" value="1"/>
</dbReference>
<dbReference type="InterPro" id="IPR027417">
    <property type="entry name" value="P-loop_NTPase"/>
</dbReference>
<dbReference type="CDD" id="cd03130">
    <property type="entry name" value="GATase1_CobB"/>
    <property type="match status" value="1"/>
</dbReference>
<name>A0A6M0S9S6_9CYAN</name>
<keyword evidence="4 7" id="KW-0067">ATP-binding</keyword>
<comment type="domain">
    <text evidence="7">Comprises of two domains. The C-terminal domain contains the binding site for glutamine and catalyzes the hydrolysis of this substrate to glutamate and ammonia. The N-terminal domain is anticipated to bind ATP and cobyrinate and catalyzes the ultimate synthesis of the diamide product. The ammonia produced via the glutaminase domain is probably translocated to the adjacent domain via a molecular tunnel, where it reacts with an activated intermediate.</text>
</comment>
<keyword evidence="5 7" id="KW-0460">Magnesium</keyword>
<evidence type="ECO:0000259" key="9">
    <source>
        <dbReference type="Pfam" id="PF07685"/>
    </source>
</evidence>
<keyword evidence="2 7" id="KW-0436">Ligase</keyword>
<dbReference type="Proteomes" id="UP000473574">
    <property type="component" value="Unassembled WGS sequence"/>
</dbReference>
<dbReference type="PANTHER" id="PTHR43873">
    <property type="entry name" value="COBYRINATE A,C-DIAMIDE SYNTHASE"/>
    <property type="match status" value="1"/>
</dbReference>
<evidence type="ECO:0000256" key="7">
    <source>
        <dbReference type="HAMAP-Rule" id="MF_00027"/>
    </source>
</evidence>
<keyword evidence="7" id="KW-0169">Cobalamin biosynthesis</keyword>
<comment type="function">
    <text evidence="7">Catalyzes the ATP-dependent amidation of the two carboxylate groups at positions a and c of cobyrinate, using either L-glutamine or ammonia as the nitrogen source.</text>
</comment>
<feature type="domain" description="CobB/CobQ-like glutamine amidotransferase" evidence="9">
    <location>
        <begin position="285"/>
        <end position="491"/>
    </location>
</feature>
<evidence type="ECO:0000313" key="11">
    <source>
        <dbReference type="Proteomes" id="UP000473574"/>
    </source>
</evidence>